<evidence type="ECO:0000313" key="2">
    <source>
        <dbReference type="Proteomes" id="UP000429484"/>
    </source>
</evidence>
<evidence type="ECO:0000313" key="1">
    <source>
        <dbReference type="EMBL" id="MQW32382.1"/>
    </source>
</evidence>
<gene>
    <name evidence="1" type="ORF">GHK53_06015</name>
</gene>
<evidence type="ECO:0008006" key="3">
    <source>
        <dbReference type="Google" id="ProtNLM"/>
    </source>
</evidence>
<accession>A0AAW9TLY8</accession>
<dbReference type="AlphaFoldDB" id="A0AAW9TLY8"/>
<sequence>MSEMVHHRRMAIAAVEQFRRSDNVSVGESFDKNGWRFEVVDLNGRRIDKRLVRPEQSDRTDKTQAA</sequence>
<dbReference type="SUPFAM" id="SSF56176">
    <property type="entry name" value="FAD-binding/transporter-associated domain-like"/>
    <property type="match status" value="1"/>
</dbReference>
<dbReference type="GO" id="GO:0050660">
    <property type="term" value="F:flavin adenine dinucleotide binding"/>
    <property type="evidence" value="ECO:0007669"/>
    <property type="project" value="InterPro"/>
</dbReference>
<organism evidence="1 2">
    <name type="scientific">Rhizobium meliloti</name>
    <name type="common">Ensifer meliloti</name>
    <name type="synonym">Sinorhizobium meliloti</name>
    <dbReference type="NCBI Taxonomy" id="382"/>
    <lineage>
        <taxon>Bacteria</taxon>
        <taxon>Pseudomonadati</taxon>
        <taxon>Pseudomonadota</taxon>
        <taxon>Alphaproteobacteria</taxon>
        <taxon>Hyphomicrobiales</taxon>
        <taxon>Rhizobiaceae</taxon>
        <taxon>Sinorhizobium/Ensifer group</taxon>
        <taxon>Sinorhizobium</taxon>
    </lineage>
</organism>
<proteinExistence type="predicted"/>
<reference evidence="1 2" key="1">
    <citation type="journal article" date="2013" name="Genome Biol.">
        <title>Comparative genomics of the core and accessory genomes of 48 Sinorhizobium strains comprising five genospecies.</title>
        <authorList>
            <person name="Sugawara M."/>
            <person name="Epstein B."/>
            <person name="Badgley B.D."/>
            <person name="Unno T."/>
            <person name="Xu L."/>
            <person name="Reese J."/>
            <person name="Gyaneshwar P."/>
            <person name="Denny R."/>
            <person name="Mudge J."/>
            <person name="Bharti A.K."/>
            <person name="Farmer A.D."/>
            <person name="May G.D."/>
            <person name="Woodward J.E."/>
            <person name="Medigue C."/>
            <person name="Vallenet D."/>
            <person name="Lajus A."/>
            <person name="Rouy Z."/>
            <person name="Martinez-Vaz B."/>
            <person name="Tiffin P."/>
            <person name="Young N.D."/>
            <person name="Sadowsky M.J."/>
        </authorList>
    </citation>
    <scope>NUCLEOTIDE SEQUENCE [LARGE SCALE GENOMIC DNA]</scope>
    <source>
        <strain evidence="1 2">N6B1</strain>
    </source>
</reference>
<dbReference type="RefSeq" id="WP_014531444.1">
    <property type="nucleotide sequence ID" value="NZ_RPNX01000050.1"/>
</dbReference>
<comment type="caution">
    <text evidence="1">The sequence shown here is derived from an EMBL/GenBank/DDBJ whole genome shotgun (WGS) entry which is preliminary data.</text>
</comment>
<dbReference type="Proteomes" id="UP000429484">
    <property type="component" value="Unassembled WGS sequence"/>
</dbReference>
<name>A0AAW9TLY8_RHIML</name>
<protein>
    <recommendedName>
        <fullName evidence="3">PepSY domain-containing protein</fullName>
    </recommendedName>
</protein>
<dbReference type="EMBL" id="WISR01000059">
    <property type="protein sequence ID" value="MQW32382.1"/>
    <property type="molecule type" value="Genomic_DNA"/>
</dbReference>
<dbReference type="Gene3D" id="3.30.465.10">
    <property type="match status" value="1"/>
</dbReference>
<dbReference type="InterPro" id="IPR016169">
    <property type="entry name" value="FAD-bd_PCMH_sub2"/>
</dbReference>
<dbReference type="InterPro" id="IPR036318">
    <property type="entry name" value="FAD-bd_PCMH-like_sf"/>
</dbReference>